<dbReference type="InterPro" id="IPR009017">
    <property type="entry name" value="GFP"/>
</dbReference>
<dbReference type="FunFam" id="2.20.100.10:FF:000002">
    <property type="entry name" value="Unc-5 netrin receptor C"/>
    <property type="match status" value="1"/>
</dbReference>
<dbReference type="SMART" id="SM00408">
    <property type="entry name" value="IGc2"/>
    <property type="match status" value="36"/>
</dbReference>
<dbReference type="SMART" id="SM00409">
    <property type="entry name" value="IG"/>
    <property type="match status" value="36"/>
</dbReference>
<evidence type="ECO:0000259" key="14">
    <source>
        <dbReference type="PROSITE" id="PS50835"/>
    </source>
</evidence>
<evidence type="ECO:0000256" key="8">
    <source>
        <dbReference type="ARBA" id="ARBA00022837"/>
    </source>
</evidence>
<dbReference type="PROSITE" id="PS00010">
    <property type="entry name" value="ASX_HYDROXYL"/>
    <property type="match status" value="5"/>
</dbReference>
<feature type="domain" description="EGF-like" evidence="13">
    <location>
        <begin position="4110"/>
        <end position="4149"/>
    </location>
</feature>
<reference evidence="16" key="1">
    <citation type="journal article" date="2022" name="bioRxiv">
        <title>Sequencing and chromosome-scale assembly of the giantPleurodeles waltlgenome.</title>
        <authorList>
            <person name="Brown T."/>
            <person name="Elewa A."/>
            <person name="Iarovenko S."/>
            <person name="Subramanian E."/>
            <person name="Araus A.J."/>
            <person name="Petzold A."/>
            <person name="Susuki M."/>
            <person name="Suzuki K.-i.T."/>
            <person name="Hayashi T."/>
            <person name="Toyoda A."/>
            <person name="Oliveira C."/>
            <person name="Osipova E."/>
            <person name="Leigh N.D."/>
            <person name="Simon A."/>
            <person name="Yun M.H."/>
        </authorList>
    </citation>
    <scope>NUCLEOTIDE SEQUENCE</scope>
    <source>
        <strain evidence="16">20211129_DDA</strain>
        <tissue evidence="16">Liver</tissue>
    </source>
</reference>
<evidence type="ECO:0000259" key="13">
    <source>
        <dbReference type="PROSITE" id="PS50026"/>
    </source>
</evidence>
<keyword evidence="6" id="KW-0732">Signal</keyword>
<keyword evidence="5" id="KW-0716">Sensory transduction</keyword>
<dbReference type="SUPFAM" id="SSF54511">
    <property type="entry name" value="GFP-like"/>
    <property type="match status" value="1"/>
</dbReference>
<dbReference type="PANTHER" id="PTHR45080">
    <property type="entry name" value="CONTACTIN 5"/>
    <property type="match status" value="1"/>
</dbReference>
<feature type="domain" description="Ig-like" evidence="14">
    <location>
        <begin position="1047"/>
        <end position="1143"/>
    </location>
</feature>
<keyword evidence="4 12" id="KW-0245">EGF-like domain</keyword>
<comment type="caution">
    <text evidence="16">The sequence shown here is derived from an EMBL/GenBank/DDBJ whole genome shotgun (WGS) entry which is preliminary data.</text>
</comment>
<feature type="domain" description="EGF-like" evidence="13">
    <location>
        <begin position="4195"/>
        <end position="4234"/>
    </location>
</feature>
<feature type="domain" description="Ig-like" evidence="14">
    <location>
        <begin position="1331"/>
        <end position="1407"/>
    </location>
</feature>
<proteinExistence type="predicted"/>
<dbReference type="SMART" id="SM00209">
    <property type="entry name" value="TSP1"/>
    <property type="match status" value="2"/>
</dbReference>
<keyword evidence="3" id="KW-0272">Extracellular matrix</keyword>
<dbReference type="InterPro" id="IPR000884">
    <property type="entry name" value="TSP1_rpt"/>
</dbReference>
<keyword evidence="8" id="KW-0106">Calcium</keyword>
<dbReference type="CDD" id="cd00096">
    <property type="entry name" value="Ig"/>
    <property type="match status" value="7"/>
</dbReference>
<feature type="domain" description="EGF-like" evidence="13">
    <location>
        <begin position="4421"/>
        <end position="4460"/>
    </location>
</feature>
<evidence type="ECO:0000256" key="10">
    <source>
        <dbReference type="ARBA" id="ARBA00023180"/>
    </source>
</evidence>
<evidence type="ECO:0000313" key="16">
    <source>
        <dbReference type="EMBL" id="KAJ1133947.1"/>
    </source>
</evidence>
<feature type="domain" description="Ig-like" evidence="14">
    <location>
        <begin position="2837"/>
        <end position="2927"/>
    </location>
</feature>
<feature type="domain" description="Ig-like" evidence="14">
    <location>
        <begin position="3024"/>
        <end position="3108"/>
    </location>
</feature>
<dbReference type="InterPro" id="IPR001881">
    <property type="entry name" value="EGF-like_Ca-bd_dom"/>
</dbReference>
<feature type="domain" description="Ig-like" evidence="14">
    <location>
        <begin position="1882"/>
        <end position="1956"/>
    </location>
</feature>
<dbReference type="Gene3D" id="2.40.155.10">
    <property type="entry name" value="Green fluorescent protein"/>
    <property type="match status" value="1"/>
</dbReference>
<feature type="domain" description="Ig-like" evidence="14">
    <location>
        <begin position="2627"/>
        <end position="2720"/>
    </location>
</feature>
<evidence type="ECO:0000256" key="6">
    <source>
        <dbReference type="ARBA" id="ARBA00022729"/>
    </source>
</evidence>
<feature type="domain" description="Ig-like" evidence="14">
    <location>
        <begin position="1518"/>
        <end position="1606"/>
    </location>
</feature>
<dbReference type="Pfam" id="PF25106">
    <property type="entry name" value="VWA_4"/>
    <property type="match status" value="1"/>
</dbReference>
<dbReference type="SUPFAM" id="SSF82895">
    <property type="entry name" value="TSP-1 type 1 repeat"/>
    <property type="match status" value="2"/>
</dbReference>
<dbReference type="InterPro" id="IPR013098">
    <property type="entry name" value="Ig_I-set"/>
</dbReference>
<keyword evidence="9 12" id="KW-1015">Disulfide bond</keyword>
<dbReference type="GO" id="GO:0043025">
    <property type="term" value="C:neuronal cell body"/>
    <property type="evidence" value="ECO:0007669"/>
    <property type="project" value="TreeGrafter"/>
</dbReference>
<dbReference type="SMART" id="SM00179">
    <property type="entry name" value="EGF_CA"/>
    <property type="match status" value="8"/>
</dbReference>
<dbReference type="InterPro" id="IPR049883">
    <property type="entry name" value="NOTCH1_EGF-like"/>
</dbReference>
<dbReference type="Gene3D" id="2.10.25.10">
    <property type="entry name" value="Laminin"/>
    <property type="match status" value="8"/>
</dbReference>
<sequence length="4623" mass="499137">MPGRELLRFMDIPPREQELPQSVQMTGRERDLSVSAGIGLECGGGGGPIRLCWYGMVVSAAEIGLEWWVPSVCAEIGPVTITDDPQEFQRELRELYVQGGGDCPEMSVGAIKLAVEVSRPGSFIYVFTDARAKDYRRKQEVLQLLQHKQSQVVFVLTGDCGDRSHPGYRVYEEIAATSSGQIFHLDKQLVNEVLRWVEEAIQALKVHLLSTDHETEGEHTWEIPFDPSLKEVTISLSGPEPHIEVKDPSGRILQKGQGMEELLNIPNSATVLVIKPIEPGLWTVKISSRGRHSVRITGVSTLDFQASFSTLRAIDPARTKDRPIQGVPISALINCTGLPPPGQVENLQLLDGSAQTLLSVPTERFTHGRSQQLWSASQFQSPKDSFYLKVAGTDRGGHAFQRLSSVAYTSIIPELPLVTMPSSLQGFHLQPLQVPCAVQSDIPFRLRMTQDGVKLGEEQHFAESGNFTWEITAISGRHEGLYECIAFSRAGAGHARAYLSVTKPPPSIAPLKNITASPGERVVLSCHILGDVRYNLTWLRNGRSMDTTSQRVTTMQNQSLEIQDVQVGDAGEYQCVASNLHGTASGHIWVFVQEAPQAIVDTSPLRLPRGEEVQVHCGTSGHPAPEISWRRGDVVLNDDNRYRIEGGTLVIREAKAEDAGDYSCHAVNEFGEDVQSVTLIYTELPRVNALSPLVQVPLGEVATLQCQASGVPVPHITWFRGEQELSPSPGTQEGTLQIQGVRRSDAGEYTCLATNEAGVSAEVIRLEVGAPPQFTNSPTDISVAVGDGVTLLCWAEGIPPLKITWARADGAPIWSQGGAHQLEVGHLSMEGVMLEDQGVYVCEAENTFGKIRAEVRLTVTGLVGPEVAVGSPVVSVLHGQSVSLPCTILAGTPAPVHRWIKDGRPVKPTSRVSLRSDGTLHIDMSSQEHAGKYTCELTNAIGSASRDVILNIHEVPSIHPGPVNYTTTEGEAVTLLCATKGHPRPHIIWTKGNDVISARSPFHQINRDGSLLLPLPSASDSGLFICTATNVAGVSRQEIRLSVYTKPRITSSQSQDVQEPPGPIKMVGVLGMQVTLPCEVHGSPAPQVVWKRGGLPLPIASPRFSVLPSWTLRLSELRVTDNGEYTCIASNPAGNASRTYNLQVQVPPRVRRGPKILKALLGQNLVLPCVAQGDPMPTLRWYKDGVAVSVGEEEHLDGPDGSISAEDVQHSDSGHYRCVATNSAGQDALEFVLEVLETPSFLDRADVLLEKLVHERVALTCPVQGSPRPLIRWMKDGAELSGSHSGIKQLEDGSLVIDAALPNHSGDFICTATNEVGSARKRTRLVIYAPPEIRQDGQAVNISVMANQPLTLGCEVTGIPTPSVSWYKNGQLVGDSGLSPSLDGSHPLVFHRARKEDSGSYSCRATNKAGEAQRHYLLLVLVPPVVSGTGSSQDVSALVGSEVKLRCRSTGVPTPQVEWTLNGRPLSLEDTRLEVSEDGQLLSIRHTQSGDQGTYRCLAFNHAGQQGKDFRLNIHSPPTIWAADGVTEVPVLLGRAVVLQCEARGSPSPSITWYKDLRPIVSSPKMAYREGGRALELSKVQVSDSGSYTCRATNLAGTQERSYRLEVYVAPDIDGRNDQPEKVVAVAGQSLELQCVASGHPPPVLSWLKDGLLLSTTEGWHTQDGGQKLTISDLSVASQGNYTCVAISAAGEAVVHYSVHVYVPPRVSIGGGSRHVTVTVNEPLELTCHVTGFPTPRVWWLKDGHLVQEQDMVDVSGDSSVLLIPLVQLTHAGRYVCRAESEAGEAAAEVDLIVQEPPSVTIMGGDSVSVLFRQPVTLECTAGGTPTPTLSWWKDGSPLQHSGGTLQIVAAGVMDEGVYSCVGTNAAGEGKWDQTLKVLVPPNIEPTAMNQTVMENRPVSLQCLASGTPPPDVSWYRGFQQLSATEGIKLTDHGRILRIESAHSSDAGDYRCLATNVAGRTELWYNLQVHVAPKITSITDPAIVLATRPVSLECNATGIPEPMIVWMRDGTPVSTLSGGPQVLLQGRILQLAAVHVSDAGTYACVAVNVAGEDRRDFTLQVYLPPSILGEELNTSVVVNQSVTLECQSHAIPPPTLNWLKDGRPLLQRAGTHIFEDGSYLQIEHLQVRDAGLYTCQASNNAGRVEKHYHLEVWVHPSFPASSGVTPITILEGHSVSLTCDCSGLPAPTLTWSKDGVPLQGTGRHSFAAAGGRVLQLQGALASDEGSYICECANAVGSSTKAQRLEVHAVPKISGSAEAITRTAVRRGDLVSMECKAVGRPTPLVTWLKDGQSVVSARAITVDNQGQQLRIHGIQPSHGGRYSCLAVNVVGQAERKFEVIVHVPPELSRTVAPVVNMSAPLHGALTFACEASGSPPPIVSWFYEGVPLASGNRVRLLSGGHVLQLTHLQVQDRGSYSCLVTNSAGETGRNFTVDILVPPEIEKEHEEEVQRMHEGQSVRWTCAATGNPKPKVTWLRDGQPLAGGDGYQVSTDGSVLQMYMVTASSSGHYSCVVSNPLAERRRDFMLTVLVSPLIPGAAEDDAIEDVIVIVNNPILLVCEALGFPVPTITWLKDGVPFQPSRNTQLLPEGRALQILNAQEEDAGSYSCVVTNEVGEAVKVYHVKVFIPPQIQTDTADGNLVVKEVKTKINSSLSLHCESRAVPAPTLTWYKDGQLLESKGHLQILNDGHVLRMQPTRVSDSGHYTCVAANMAGQDERDFDVSIQVPPVFQRPGSTNAAFELVYWNNGDEEDVTEHREVILGDPVSMQCDTNAIPPPTLSWYKDGRPLLASDSGVLLLLDGRLLQIPMARAEDSGKYTCEATNEAGEDSLHYELVVLTPPSFQSDVHEVIEEVGLIANGTALLKCEATGTPTPEISWLRNSVPIVSTERYHLLEEGRHLQILGIELTDADTYACVAENAAGSVEKLFMVTVSVPPEIAGVNPENVTGILGITVNLMCDVQSHPEPDVTWYKDGQVLLSSEEVLILPGGQILQIPELRLSNEGTYKCEASNAAGTAVKLVHLQVLVPPHIAHPPGERQDVLVIRLGQSVILQCESNAVPEPLITWYKDGHQLPTSTTQQRLEIANAQVSDSGIYVCKVTNVAGEAERTFSLSVQVPPVFEDTALETVKQTSGHPVTLSCQAEGNPPPVLTWLKDGSPLENRPERGVLVRGALVQISRLQPVHGGRYTCIAHNSQGQARKEFLLEVQVAPRILDAGVPRERSATERQEVTLECVAEGTPEPEIAWLKDGRLLELHSDPRSSLSADGRSLVLTAPQASDAGTYTCRARNTAGEDTKVFVLNIHVPPTINRGSSESKVITAVPGGLVTLECQAQSSLPVHMNWLKDGLPLPVFDRIRLSTSGSTLRISQVQVLDAGNYTCIASSQAGAAERTFILLVQSRPVLEQAESTEDVAVLVGSAVTLTCEALGTPRPALSWVKDGEPFTLRNNLITNGLGTRLHLEHVRASDAGLYSCVAVNPAGKVSKHFRLSVMAPPQIEGSSQATDVYLAVNATLELTCNVAGIPTPTVTWEKDGVPLSSPGGGARAGKILRIEQVQMEDAGFYVCLARSPAGDASRGFWVRMQVPPRVIGPSEPRTFTVVPNGQLVLECHVEAEPSPSIEWQKGGRPLLADGRTQFLVNGRFLQIHSLRVSDSGEYSCIARNTIGRLVLHFHVEIQVAPFIQPRPSILRLPVNQTAELPCRAEGSPQPTVTWRKDDHELKESTRFAFLPDGSLRIHPAHIQDSGYYLCTASNPAGADRRSMELKIFANGGFSDWSDWGPCSQTCSQGVQQRTRLCNNPVPANGGQPCPGRHTESRSCFLSPCPVDGRWTAWGSWSDCSVSCGGGRRQRTRSCFDPAPQSGGKACTGRDVDTASCQEGPCPAGPLRVRGSLIGIINHKEFGIASLSANITEDHHSGTATITTSIENIPPSVGPLMRTLVAVTAPVYWSSAFQNGGTANGFALTKGVFRQESQVEFATGELVRITHIARGLDSEGALLLDLVINGFIPESLSSLSSVVVQDFSERYIQTGPGQLYAWSTPRLVQNGALLPLRCNHTVEYEPTLGRQPMLLQHLQGRSVSATYLPRSEELRFQIAVALRPDAARDSCPGGFLLTEGSYCTDENECEMGRACSHTCHNTVGSFSCGCPGGYILAPDGTTCRDVDECDLGTHTCSVGQQCVNVPGSFRCRVQCGLGFHADAEGTGCEDINECEEPPASPCEQRCLNTVGSYQCACDPGYQLIGKRCTDIDECTRNVCPQQQQCKNTPGGYVCLETCPAGTSRTEAGICSDVDECKDGSHLCRYNQACENTIGGYRCTCPRGYRSQDLGRPCLDINECQQVPKPCAYQCQNLAGSYRCLCPPGKALLGDGKSCAGLERTAGGSGVQSEVARPSGPLQGNSLYTWLSHNQNRNVPNQGSRGWCPPGFTRRSGTCADIDECQLRSPCQHECRNTEGSYRCLCPPGYRLLPNGRSCQDVDECSEARVTCGLDQMCFNTRGSFQCLDTPCPASYRKGSSPGTCFRRCLQDCATGGPFSLQYKLLTLPYGIPAGHDVIRLSAFSDAGVLQNQTSFTALEYDGGSPFAIRDQGGHGVIYTLRALDRPGVYQMKVQASAYSLDPRALKHQSVFIIFISVSPYPY</sequence>
<dbReference type="InterPro" id="IPR003598">
    <property type="entry name" value="Ig_sub2"/>
</dbReference>
<feature type="domain" description="Ig-like" evidence="14">
    <location>
        <begin position="2932"/>
        <end position="3019"/>
    </location>
</feature>
<dbReference type="SUPFAM" id="SSF48726">
    <property type="entry name" value="Immunoglobulin"/>
    <property type="match status" value="36"/>
</dbReference>
<dbReference type="InterPro" id="IPR026823">
    <property type="entry name" value="cEGF"/>
</dbReference>
<feature type="domain" description="Ig-like" evidence="14">
    <location>
        <begin position="2065"/>
        <end position="2151"/>
    </location>
</feature>
<dbReference type="InterPro" id="IPR036465">
    <property type="entry name" value="vWFA_dom_sf"/>
</dbReference>
<keyword evidence="2" id="KW-0964">Secreted</keyword>
<dbReference type="InterPro" id="IPR007110">
    <property type="entry name" value="Ig-like_dom"/>
</dbReference>
<feature type="domain" description="Ig-like" evidence="14">
    <location>
        <begin position="504"/>
        <end position="579"/>
    </location>
</feature>
<dbReference type="InterPro" id="IPR050958">
    <property type="entry name" value="Cell_Adh-Cytoskel_Orgn"/>
</dbReference>
<dbReference type="Pfam" id="PF07474">
    <property type="entry name" value="G2F"/>
    <property type="match status" value="1"/>
</dbReference>
<feature type="domain" description="Ig-like" evidence="14">
    <location>
        <begin position="2438"/>
        <end position="2526"/>
    </location>
</feature>
<feature type="domain" description="Ig-like" evidence="14">
    <location>
        <begin position="2344"/>
        <end position="2433"/>
    </location>
</feature>
<dbReference type="PROSITE" id="PS01187">
    <property type="entry name" value="EGF_CA"/>
    <property type="match status" value="3"/>
</dbReference>
<dbReference type="InterPro" id="IPR036179">
    <property type="entry name" value="Ig-like_dom_sf"/>
</dbReference>
<dbReference type="InterPro" id="IPR036383">
    <property type="entry name" value="TSP1_rpt_sf"/>
</dbReference>
<dbReference type="SMART" id="SM00181">
    <property type="entry name" value="EGF"/>
    <property type="match status" value="8"/>
</dbReference>
<dbReference type="FunFam" id="2.60.40.10:FF:000130">
    <property type="entry name" value="Hemicentin 1"/>
    <property type="match status" value="18"/>
</dbReference>
<keyword evidence="11" id="KW-0393">Immunoglobulin domain</keyword>
<dbReference type="FunFam" id="2.60.40.10:FF:000285">
    <property type="entry name" value="Hemicentin 1"/>
    <property type="match status" value="2"/>
</dbReference>
<feature type="domain" description="Ig-like" evidence="14">
    <location>
        <begin position="3487"/>
        <end position="3567"/>
    </location>
</feature>
<dbReference type="Pfam" id="PF07645">
    <property type="entry name" value="EGF_CA"/>
    <property type="match status" value="6"/>
</dbReference>
<evidence type="ECO:0000256" key="3">
    <source>
        <dbReference type="ARBA" id="ARBA00022530"/>
    </source>
</evidence>
<dbReference type="Pfam" id="PF07679">
    <property type="entry name" value="I-set"/>
    <property type="match status" value="24"/>
</dbReference>
<dbReference type="InterPro" id="IPR013783">
    <property type="entry name" value="Ig-like_fold"/>
</dbReference>
<evidence type="ECO:0008006" key="18">
    <source>
        <dbReference type="Google" id="ProtNLM"/>
    </source>
</evidence>
<dbReference type="SUPFAM" id="SSF53300">
    <property type="entry name" value="vWA-like"/>
    <property type="match status" value="1"/>
</dbReference>
<dbReference type="PROSITE" id="PS01186">
    <property type="entry name" value="EGF_2"/>
    <property type="match status" value="3"/>
</dbReference>
<feature type="disulfide bond" evidence="12">
    <location>
        <begin position="4114"/>
        <end position="4124"/>
    </location>
</feature>
<dbReference type="FunFam" id="2.10.25.10:FF:000038">
    <property type="entry name" value="Fibrillin 2"/>
    <property type="match status" value="1"/>
</dbReference>
<evidence type="ECO:0000313" key="17">
    <source>
        <dbReference type="Proteomes" id="UP001066276"/>
    </source>
</evidence>
<feature type="domain" description="Ig-like" evidence="14">
    <location>
        <begin position="865"/>
        <end position="951"/>
    </location>
</feature>
<dbReference type="Proteomes" id="UP001066276">
    <property type="component" value="Chromosome 6"/>
</dbReference>
<protein>
    <recommendedName>
        <fullName evidence="18">Hemicentin-2</fullName>
    </recommendedName>
</protein>
<feature type="domain" description="Ig-like" evidence="14">
    <location>
        <begin position="1611"/>
        <end position="1700"/>
    </location>
</feature>
<name>A0AAV7Q062_PLEWA</name>
<feature type="domain" description="Ig-like" evidence="14">
    <location>
        <begin position="3205"/>
        <end position="3295"/>
    </location>
</feature>
<feature type="domain" description="Ig-like" evidence="14">
    <location>
        <begin position="1973"/>
        <end position="2060"/>
    </location>
</feature>
<dbReference type="InterPro" id="IPR006605">
    <property type="entry name" value="G2_nidogen/fibulin_G2F"/>
</dbReference>
<dbReference type="InterPro" id="IPR000152">
    <property type="entry name" value="EGF-type_Asp/Asn_hydroxyl_site"/>
</dbReference>
<dbReference type="FunFam" id="2.60.40.10:FF:000503">
    <property type="entry name" value="Hemicentin 1"/>
    <property type="match status" value="2"/>
</dbReference>
<dbReference type="PROSITE" id="PS50993">
    <property type="entry name" value="NIDOGEN_G2"/>
    <property type="match status" value="1"/>
</dbReference>
<feature type="domain" description="Ig-like" evidence="14">
    <location>
        <begin position="685"/>
        <end position="767"/>
    </location>
</feature>
<feature type="domain" description="Ig-like" evidence="14">
    <location>
        <begin position="1798"/>
        <end position="1877"/>
    </location>
</feature>
<feature type="domain" description="EGF-like" evidence="13">
    <location>
        <begin position="4277"/>
        <end position="4312"/>
    </location>
</feature>
<evidence type="ECO:0000256" key="11">
    <source>
        <dbReference type="ARBA" id="ARBA00023319"/>
    </source>
</evidence>
<dbReference type="InterPro" id="IPR003599">
    <property type="entry name" value="Ig_sub"/>
</dbReference>
<feature type="disulfide bond" evidence="12">
    <location>
        <begin position="4425"/>
        <end position="4435"/>
    </location>
</feature>
<feature type="domain" description="Ig-like" evidence="14">
    <location>
        <begin position="1148"/>
        <end position="1234"/>
    </location>
</feature>
<feature type="domain" description="Ig-like" evidence="14">
    <location>
        <begin position="1705"/>
        <end position="1793"/>
    </location>
</feature>
<dbReference type="SMART" id="SM00406">
    <property type="entry name" value="IGv"/>
    <property type="match status" value="15"/>
</dbReference>
<evidence type="ECO:0000256" key="7">
    <source>
        <dbReference type="ARBA" id="ARBA00022737"/>
    </source>
</evidence>
<feature type="domain" description="Ig-like" evidence="14">
    <location>
        <begin position="956"/>
        <end position="1042"/>
    </location>
</feature>
<dbReference type="GO" id="GO:0005509">
    <property type="term" value="F:calcium ion binding"/>
    <property type="evidence" value="ECO:0007669"/>
    <property type="project" value="InterPro"/>
</dbReference>
<accession>A0AAV7Q062</accession>
<evidence type="ECO:0000256" key="4">
    <source>
        <dbReference type="ARBA" id="ARBA00022536"/>
    </source>
</evidence>
<dbReference type="InterPro" id="IPR000742">
    <property type="entry name" value="EGF"/>
</dbReference>
<comment type="subcellular location">
    <subcellularLocation>
        <location evidence="1">Secreted</location>
        <location evidence="1">Extracellular space</location>
        <location evidence="1">Extracellular matrix</location>
    </subcellularLocation>
</comment>
<dbReference type="Pfam" id="PF12662">
    <property type="entry name" value="cEGF"/>
    <property type="match status" value="1"/>
</dbReference>
<organism evidence="16 17">
    <name type="scientific">Pleurodeles waltl</name>
    <name type="common">Iberian ribbed newt</name>
    <dbReference type="NCBI Taxonomy" id="8319"/>
    <lineage>
        <taxon>Eukaryota</taxon>
        <taxon>Metazoa</taxon>
        <taxon>Chordata</taxon>
        <taxon>Craniata</taxon>
        <taxon>Vertebrata</taxon>
        <taxon>Euteleostomi</taxon>
        <taxon>Amphibia</taxon>
        <taxon>Batrachia</taxon>
        <taxon>Caudata</taxon>
        <taxon>Salamandroidea</taxon>
        <taxon>Salamandridae</taxon>
        <taxon>Pleurodelinae</taxon>
        <taxon>Pleurodeles</taxon>
    </lineage>
</organism>
<dbReference type="FunFam" id="2.60.40.10:FF:000186">
    <property type="entry name" value="Hemicentin 1"/>
    <property type="match status" value="1"/>
</dbReference>
<feature type="domain" description="Ig-like" evidence="14">
    <location>
        <begin position="2156"/>
        <end position="2245"/>
    </location>
</feature>
<evidence type="ECO:0000256" key="2">
    <source>
        <dbReference type="ARBA" id="ARBA00022525"/>
    </source>
</evidence>
<evidence type="ECO:0000256" key="1">
    <source>
        <dbReference type="ARBA" id="ARBA00004498"/>
    </source>
</evidence>
<feature type="domain" description="Ig-like" evidence="14">
    <location>
        <begin position="1239"/>
        <end position="1326"/>
    </location>
</feature>
<dbReference type="CDD" id="cd11304">
    <property type="entry name" value="Cadherin_repeat"/>
    <property type="match status" value="1"/>
</dbReference>
<dbReference type="GO" id="GO:0050808">
    <property type="term" value="P:synapse organization"/>
    <property type="evidence" value="ECO:0007669"/>
    <property type="project" value="TreeGrafter"/>
</dbReference>
<feature type="domain" description="EGF-like" evidence="13">
    <location>
        <begin position="4320"/>
        <end position="4360"/>
    </location>
</feature>
<dbReference type="PROSITE" id="PS50092">
    <property type="entry name" value="TSP1"/>
    <property type="match status" value="2"/>
</dbReference>
<feature type="domain" description="Nidogen G2 beta-barrel" evidence="15">
    <location>
        <begin position="3874"/>
        <end position="4097"/>
    </location>
</feature>
<dbReference type="FunFam" id="2.10.25.10:FF:000010">
    <property type="entry name" value="Pro-epidermal growth factor"/>
    <property type="match status" value="1"/>
</dbReference>
<dbReference type="PANTHER" id="PTHR45080:SF8">
    <property type="entry name" value="IG-LIKE DOMAIN-CONTAINING PROTEIN"/>
    <property type="match status" value="1"/>
</dbReference>
<evidence type="ECO:0000256" key="12">
    <source>
        <dbReference type="PROSITE-ProRule" id="PRU00076"/>
    </source>
</evidence>
<evidence type="ECO:0000256" key="9">
    <source>
        <dbReference type="ARBA" id="ARBA00023157"/>
    </source>
</evidence>
<dbReference type="FunFam" id="2.10.25.10:FF:000352">
    <property type="entry name" value="Hemicentin 1"/>
    <property type="match status" value="1"/>
</dbReference>
<feature type="domain" description="Ig-like" evidence="14">
    <location>
        <begin position="3671"/>
        <end position="3756"/>
    </location>
</feature>
<feature type="domain" description="Ig-like" evidence="14">
    <location>
        <begin position="1423"/>
        <end position="1513"/>
    </location>
</feature>
<dbReference type="PROSITE" id="PS50835">
    <property type="entry name" value="IG_LIKE"/>
    <property type="match status" value="35"/>
</dbReference>
<dbReference type="PROSITE" id="PS50026">
    <property type="entry name" value="EGF_3"/>
    <property type="match status" value="5"/>
</dbReference>
<dbReference type="InterPro" id="IPR056861">
    <property type="entry name" value="HMCN1-like_VWA"/>
</dbReference>
<feature type="domain" description="Ig-like" evidence="14">
    <location>
        <begin position="2250"/>
        <end position="2339"/>
    </location>
</feature>
<dbReference type="FunFam" id="2.10.25.10:FF:000210">
    <property type="entry name" value="Hemicentin 1"/>
    <property type="match status" value="1"/>
</dbReference>
<dbReference type="FunFam" id="2.60.40.10:FF:000032">
    <property type="entry name" value="palladin isoform X1"/>
    <property type="match status" value="5"/>
</dbReference>
<feature type="domain" description="Ig-like" evidence="14">
    <location>
        <begin position="2724"/>
        <end position="2832"/>
    </location>
</feature>
<dbReference type="GO" id="GO:0005886">
    <property type="term" value="C:plasma membrane"/>
    <property type="evidence" value="ECO:0007669"/>
    <property type="project" value="TreeGrafter"/>
</dbReference>
<dbReference type="Pfam" id="PF00090">
    <property type="entry name" value="TSP_1"/>
    <property type="match status" value="2"/>
</dbReference>
<dbReference type="InterPro" id="IPR056475">
    <property type="entry name" value="GBD_Hemicentin/VWA7"/>
</dbReference>
<feature type="domain" description="Ig-like" evidence="14">
    <location>
        <begin position="3112"/>
        <end position="3200"/>
    </location>
</feature>
<dbReference type="FunFam" id="2.10.25.10:FF:000240">
    <property type="entry name" value="Vitamin K-dependent protein S"/>
    <property type="match status" value="2"/>
</dbReference>
<feature type="domain" description="Ig-like" evidence="14">
    <location>
        <begin position="3578"/>
        <end position="3654"/>
    </location>
</feature>
<dbReference type="SMART" id="SM00682">
    <property type="entry name" value="G2F"/>
    <property type="match status" value="1"/>
</dbReference>
<dbReference type="Pfam" id="PF13927">
    <property type="entry name" value="Ig_3"/>
    <property type="match status" value="11"/>
</dbReference>
<dbReference type="GO" id="GO:0008046">
    <property type="term" value="F:axon guidance receptor activity"/>
    <property type="evidence" value="ECO:0007669"/>
    <property type="project" value="TreeGrafter"/>
</dbReference>
<dbReference type="GO" id="GO:0030424">
    <property type="term" value="C:axon"/>
    <property type="evidence" value="ECO:0007669"/>
    <property type="project" value="TreeGrafter"/>
</dbReference>
<dbReference type="FunFam" id="2.10.25.10:FF:000385">
    <property type="entry name" value="Hemicentin 1"/>
    <property type="match status" value="1"/>
</dbReference>
<feature type="domain" description="Ig-like" evidence="14">
    <location>
        <begin position="772"/>
        <end position="858"/>
    </location>
</feature>
<comment type="caution">
    <text evidence="12">Lacks conserved residue(s) required for the propagation of feature annotation.</text>
</comment>
<feature type="domain" description="Ig-like" evidence="14">
    <location>
        <begin position="2534"/>
        <end position="2624"/>
    </location>
</feature>
<feature type="domain" description="Ig-like" evidence="14">
    <location>
        <begin position="596"/>
        <end position="678"/>
    </location>
</feature>
<evidence type="ECO:0000256" key="5">
    <source>
        <dbReference type="ARBA" id="ARBA00022606"/>
    </source>
</evidence>
<keyword evidence="10" id="KW-0325">Glycoprotein</keyword>
<feature type="domain" description="Ig-like" evidence="14">
    <location>
        <begin position="3394"/>
        <end position="3482"/>
    </location>
</feature>
<feature type="domain" description="Ig-like" evidence="14">
    <location>
        <begin position="3300"/>
        <end position="3387"/>
    </location>
</feature>
<dbReference type="SUPFAM" id="SSF57184">
    <property type="entry name" value="Growth factor receptor domain"/>
    <property type="match status" value="2"/>
</dbReference>
<dbReference type="Pfam" id="PF23560">
    <property type="entry name" value="GBD_Hemicentin"/>
    <property type="match status" value="1"/>
</dbReference>
<dbReference type="CDD" id="cd00054">
    <property type="entry name" value="EGF_CA"/>
    <property type="match status" value="8"/>
</dbReference>
<keyword evidence="17" id="KW-1185">Reference proteome</keyword>
<keyword evidence="7" id="KW-0677">Repeat</keyword>
<gene>
    <name evidence="16" type="ORF">NDU88_000417</name>
</gene>
<dbReference type="EMBL" id="JANPWB010000010">
    <property type="protein sequence ID" value="KAJ1133947.1"/>
    <property type="molecule type" value="Genomic_DNA"/>
</dbReference>
<evidence type="ECO:0000259" key="15">
    <source>
        <dbReference type="PROSITE" id="PS50993"/>
    </source>
</evidence>
<dbReference type="FunFam" id="2.20.100.10:FF:000007">
    <property type="entry name" value="Thrombospondin 1"/>
    <property type="match status" value="1"/>
</dbReference>
<dbReference type="SUPFAM" id="SSF57196">
    <property type="entry name" value="EGF/Laminin"/>
    <property type="match status" value="1"/>
</dbReference>
<dbReference type="Gene3D" id="2.60.40.10">
    <property type="entry name" value="Immunoglobulins"/>
    <property type="match status" value="36"/>
</dbReference>
<dbReference type="InterPro" id="IPR018097">
    <property type="entry name" value="EGF_Ca-bd_CS"/>
</dbReference>
<dbReference type="InterPro" id="IPR013106">
    <property type="entry name" value="Ig_V-set"/>
</dbReference>
<dbReference type="InterPro" id="IPR009030">
    <property type="entry name" value="Growth_fac_rcpt_cys_sf"/>
</dbReference>
<dbReference type="GO" id="GO:0007156">
    <property type="term" value="P:homophilic cell adhesion via plasma membrane adhesion molecules"/>
    <property type="evidence" value="ECO:0007669"/>
    <property type="project" value="TreeGrafter"/>
</dbReference>
<dbReference type="Gene3D" id="2.20.100.10">
    <property type="entry name" value="Thrombospondin type-1 (TSP1) repeat"/>
    <property type="match status" value="1"/>
</dbReference>